<organism evidence="2 3">
    <name type="scientific">Prorocentrum cordatum</name>
    <dbReference type="NCBI Taxonomy" id="2364126"/>
    <lineage>
        <taxon>Eukaryota</taxon>
        <taxon>Sar</taxon>
        <taxon>Alveolata</taxon>
        <taxon>Dinophyceae</taxon>
        <taxon>Prorocentrales</taxon>
        <taxon>Prorocentraceae</taxon>
        <taxon>Prorocentrum</taxon>
    </lineage>
</organism>
<evidence type="ECO:0000313" key="3">
    <source>
        <dbReference type="Proteomes" id="UP001189429"/>
    </source>
</evidence>
<accession>A0ABN9R371</accession>
<comment type="caution">
    <text evidence="2">The sequence shown here is derived from an EMBL/GenBank/DDBJ whole genome shotgun (WGS) entry which is preliminary data.</text>
</comment>
<name>A0ABN9R371_9DINO</name>
<protein>
    <submittedName>
        <fullName evidence="2">Uncharacterized protein</fullName>
    </submittedName>
</protein>
<dbReference type="EMBL" id="CAUYUJ010005324">
    <property type="protein sequence ID" value="CAK0813202.1"/>
    <property type="molecule type" value="Genomic_DNA"/>
</dbReference>
<keyword evidence="3" id="KW-1185">Reference proteome</keyword>
<evidence type="ECO:0000256" key="1">
    <source>
        <dbReference type="SAM" id="MobiDB-lite"/>
    </source>
</evidence>
<sequence length="105" mass="10959">MPGAFMDDNNNADRNNRHTWNGVCNAMGSRAVDNRPAPSPPGAVGSPKGAPEKDPEVVPEPEEDHPKPECPDKDTCESVAVPLANETAEDTAGDVTPAAERAGQA</sequence>
<evidence type="ECO:0000313" key="2">
    <source>
        <dbReference type="EMBL" id="CAK0813202.1"/>
    </source>
</evidence>
<reference evidence="2" key="1">
    <citation type="submission" date="2023-10" db="EMBL/GenBank/DDBJ databases">
        <authorList>
            <person name="Chen Y."/>
            <person name="Shah S."/>
            <person name="Dougan E. K."/>
            <person name="Thang M."/>
            <person name="Chan C."/>
        </authorList>
    </citation>
    <scope>NUCLEOTIDE SEQUENCE [LARGE SCALE GENOMIC DNA]</scope>
</reference>
<dbReference type="Proteomes" id="UP001189429">
    <property type="component" value="Unassembled WGS sequence"/>
</dbReference>
<gene>
    <name evidence="2" type="ORF">PCOR1329_LOCUS17210</name>
</gene>
<proteinExistence type="predicted"/>
<feature type="compositionally biased region" description="Basic and acidic residues" evidence="1">
    <location>
        <begin position="64"/>
        <end position="76"/>
    </location>
</feature>
<feature type="region of interest" description="Disordered" evidence="1">
    <location>
        <begin position="1"/>
        <end position="105"/>
    </location>
</feature>